<feature type="chain" id="PRO_5046860908" evidence="3">
    <location>
        <begin position="24"/>
        <end position="342"/>
    </location>
</feature>
<dbReference type="PROSITE" id="PS50983">
    <property type="entry name" value="FE_B12_PBP"/>
    <property type="match status" value="1"/>
</dbReference>
<evidence type="ECO:0000256" key="3">
    <source>
        <dbReference type="SAM" id="SignalP"/>
    </source>
</evidence>
<name>A0ABT1S2R5_9FIRM</name>
<sequence>MKKRYSLILAAVLAAVIAGCSSSEEHLSSVSQERLSSAGSELSSPIPSSASGSAESGPAGTAVTFTDGLGRSLTVDSPRRVAALIGSFADMWCLAGGKDTLVAAAADTWTQFSLDLPDTVQNLGAVKEPSAETLLAVQPDLVLASTKTQADIDLLPTLEQAGIPVAYFDVSSFSDYLEMLEICTRITGCPERYEQYGTAVQAQVEEAKARAEGKEAPTVLYLRATGGSCKVKNSKGSVLGEMLEDLRCTNIADSDASLLEELSMESILAADPDYIFLVLQGGNQEKARQTLEKAVLSNPAWQQLTAVKEGRCHYMDQALYNLKPNARWGEAYEGLAEILYGE</sequence>
<keyword evidence="3" id="KW-0732">Signal</keyword>
<feature type="domain" description="Fe/B12 periplasmic-binding" evidence="4">
    <location>
        <begin position="80"/>
        <end position="342"/>
    </location>
</feature>
<feature type="region of interest" description="Disordered" evidence="2">
    <location>
        <begin position="31"/>
        <end position="61"/>
    </location>
</feature>
<gene>
    <name evidence="5" type="ORF">NE695_15090</name>
</gene>
<feature type="compositionally biased region" description="Low complexity" evidence="2">
    <location>
        <begin position="31"/>
        <end position="60"/>
    </location>
</feature>
<dbReference type="Gene3D" id="3.40.50.1980">
    <property type="entry name" value="Nitrogenase molybdenum iron protein domain"/>
    <property type="match status" value="2"/>
</dbReference>
<dbReference type="InterPro" id="IPR050902">
    <property type="entry name" value="ABC_Transporter_SBP"/>
</dbReference>
<dbReference type="Pfam" id="PF01497">
    <property type="entry name" value="Peripla_BP_2"/>
    <property type="match status" value="1"/>
</dbReference>
<dbReference type="PANTHER" id="PTHR30535:SF34">
    <property type="entry name" value="MOLYBDATE-BINDING PROTEIN MOLA"/>
    <property type="match status" value="1"/>
</dbReference>
<evidence type="ECO:0000259" key="4">
    <source>
        <dbReference type="PROSITE" id="PS50983"/>
    </source>
</evidence>
<proteinExistence type="inferred from homology"/>
<organism evidence="5 6">
    <name type="scientific">Neglectibacter timonensis</name>
    <dbReference type="NCBI Taxonomy" id="1776382"/>
    <lineage>
        <taxon>Bacteria</taxon>
        <taxon>Bacillati</taxon>
        <taxon>Bacillota</taxon>
        <taxon>Clostridia</taxon>
        <taxon>Eubacteriales</taxon>
        <taxon>Oscillospiraceae</taxon>
        <taxon>Neglectibacter</taxon>
    </lineage>
</organism>
<comment type="similarity">
    <text evidence="1">Belongs to the bacterial solute-binding protein 8 family.</text>
</comment>
<evidence type="ECO:0000313" key="5">
    <source>
        <dbReference type="EMBL" id="MCQ4841238.1"/>
    </source>
</evidence>
<evidence type="ECO:0000313" key="6">
    <source>
        <dbReference type="Proteomes" id="UP001524473"/>
    </source>
</evidence>
<dbReference type="PROSITE" id="PS51257">
    <property type="entry name" value="PROKAR_LIPOPROTEIN"/>
    <property type="match status" value="1"/>
</dbReference>
<keyword evidence="6" id="KW-1185">Reference proteome</keyword>
<dbReference type="InterPro" id="IPR002491">
    <property type="entry name" value="ABC_transptr_periplasmic_BD"/>
</dbReference>
<dbReference type="EMBL" id="JANFZH010000042">
    <property type="protein sequence ID" value="MCQ4841238.1"/>
    <property type="molecule type" value="Genomic_DNA"/>
</dbReference>
<reference evidence="5 6" key="1">
    <citation type="submission" date="2022-06" db="EMBL/GenBank/DDBJ databases">
        <title>Isolation of gut microbiota from human fecal samples.</title>
        <authorList>
            <person name="Pamer E.G."/>
            <person name="Barat B."/>
            <person name="Waligurski E."/>
            <person name="Medina S."/>
            <person name="Paddock L."/>
            <person name="Mostad J."/>
        </authorList>
    </citation>
    <scope>NUCLEOTIDE SEQUENCE [LARGE SCALE GENOMIC DNA]</scope>
    <source>
        <strain evidence="5 6">DFI.9.73</strain>
    </source>
</reference>
<accession>A0ABT1S2R5</accession>
<dbReference type="Proteomes" id="UP001524473">
    <property type="component" value="Unassembled WGS sequence"/>
</dbReference>
<comment type="caution">
    <text evidence="5">The sequence shown here is derived from an EMBL/GenBank/DDBJ whole genome shotgun (WGS) entry which is preliminary data.</text>
</comment>
<evidence type="ECO:0000256" key="1">
    <source>
        <dbReference type="ARBA" id="ARBA00008814"/>
    </source>
</evidence>
<evidence type="ECO:0000256" key="2">
    <source>
        <dbReference type="SAM" id="MobiDB-lite"/>
    </source>
</evidence>
<protein>
    <submittedName>
        <fullName evidence="5">ABC transporter substrate-binding protein</fullName>
    </submittedName>
</protein>
<feature type="signal peptide" evidence="3">
    <location>
        <begin position="1"/>
        <end position="23"/>
    </location>
</feature>
<dbReference type="GeneID" id="90531201"/>
<dbReference type="RefSeq" id="WP_066860486.1">
    <property type="nucleotide sequence ID" value="NZ_CABKVV010000009.1"/>
</dbReference>
<dbReference type="SUPFAM" id="SSF53807">
    <property type="entry name" value="Helical backbone' metal receptor"/>
    <property type="match status" value="1"/>
</dbReference>
<dbReference type="PANTHER" id="PTHR30535">
    <property type="entry name" value="VITAMIN B12-BINDING PROTEIN"/>
    <property type="match status" value="1"/>
</dbReference>